<dbReference type="InterPro" id="IPR025324">
    <property type="entry name" value="DUF4230"/>
</dbReference>
<dbReference type="AlphaFoldDB" id="A0A2W5L517"/>
<accession>A0A2W5L517</accession>
<name>A0A2W5L517_SPHMC</name>
<sequence length="213" mass="22818">MTTPSSLARLLPRLIFLATAALLALAAWWAFSAWRDWQRGYDPQTVVAASLQGLQEQNVLVPFTARYVAVVTSTQSRMGLEAKKTLIMPGTVRYELDLAKLKPSDLDWDAATSALTVTLPPLRLAGPEIDIDAISEFRDGVILLTLTDAESVLDAANRKAAQAELIKQAKGATPMRLAEGAARNAIEQSFAMPLKAAGIDAKVTARFAGAPAS</sequence>
<dbReference type="Pfam" id="PF14014">
    <property type="entry name" value="DUF4230"/>
    <property type="match status" value="1"/>
</dbReference>
<dbReference type="EMBL" id="QFPJ01000002">
    <property type="protein sequence ID" value="PZQ24442.1"/>
    <property type="molecule type" value="Genomic_DNA"/>
</dbReference>
<dbReference type="Proteomes" id="UP000248597">
    <property type="component" value="Unassembled WGS sequence"/>
</dbReference>
<evidence type="ECO:0000313" key="1">
    <source>
        <dbReference type="EMBL" id="PZQ24442.1"/>
    </source>
</evidence>
<comment type="caution">
    <text evidence="1">The sequence shown here is derived from an EMBL/GenBank/DDBJ whole genome shotgun (WGS) entry which is preliminary data.</text>
</comment>
<organism evidence="1 2">
    <name type="scientific">Sphingopyxis macrogoltabida</name>
    <name type="common">Sphingomonas macrogoltabidus</name>
    <dbReference type="NCBI Taxonomy" id="33050"/>
    <lineage>
        <taxon>Bacteria</taxon>
        <taxon>Pseudomonadati</taxon>
        <taxon>Pseudomonadota</taxon>
        <taxon>Alphaproteobacteria</taxon>
        <taxon>Sphingomonadales</taxon>
        <taxon>Sphingomonadaceae</taxon>
        <taxon>Sphingopyxis</taxon>
    </lineage>
</organism>
<evidence type="ECO:0000313" key="2">
    <source>
        <dbReference type="Proteomes" id="UP000248597"/>
    </source>
</evidence>
<protein>
    <submittedName>
        <fullName evidence="1">DUF4230 domain-containing protein</fullName>
    </submittedName>
</protein>
<reference evidence="1 2" key="1">
    <citation type="submission" date="2017-08" db="EMBL/GenBank/DDBJ databases">
        <title>Infants hospitalized years apart are colonized by the same room-sourced microbial strains.</title>
        <authorList>
            <person name="Brooks B."/>
            <person name="Olm M.R."/>
            <person name="Firek B.A."/>
            <person name="Baker R."/>
            <person name="Thomas B.C."/>
            <person name="Morowitz M.J."/>
            <person name="Banfield J.F."/>
        </authorList>
    </citation>
    <scope>NUCLEOTIDE SEQUENCE [LARGE SCALE GENOMIC DNA]</scope>
    <source>
        <strain evidence="1">S2_005_003_R2_47</strain>
    </source>
</reference>
<gene>
    <name evidence="1" type="ORF">DI569_01005</name>
</gene>
<proteinExistence type="predicted"/>